<comment type="caution">
    <text evidence="2">The sequence shown here is derived from an EMBL/GenBank/DDBJ whole genome shotgun (WGS) entry which is preliminary data.</text>
</comment>
<evidence type="ECO:0000256" key="1">
    <source>
        <dbReference type="SAM" id="MobiDB-lite"/>
    </source>
</evidence>
<evidence type="ECO:0000313" key="3">
    <source>
        <dbReference type="Proteomes" id="UP000054821"/>
    </source>
</evidence>
<organism evidence="2 3">
    <name type="scientific">Trichoderma gamsii</name>
    <dbReference type="NCBI Taxonomy" id="398673"/>
    <lineage>
        <taxon>Eukaryota</taxon>
        <taxon>Fungi</taxon>
        <taxon>Dikarya</taxon>
        <taxon>Ascomycota</taxon>
        <taxon>Pezizomycotina</taxon>
        <taxon>Sordariomycetes</taxon>
        <taxon>Hypocreomycetidae</taxon>
        <taxon>Hypocreales</taxon>
        <taxon>Hypocreaceae</taxon>
        <taxon>Trichoderma</taxon>
    </lineage>
</organism>
<accession>A0A2P4Z999</accession>
<feature type="compositionally biased region" description="Low complexity" evidence="1">
    <location>
        <begin position="255"/>
        <end position="274"/>
    </location>
</feature>
<keyword evidence="3" id="KW-1185">Reference proteome</keyword>
<dbReference type="AlphaFoldDB" id="A0A2P4Z999"/>
<feature type="compositionally biased region" description="Pro residues" evidence="1">
    <location>
        <begin position="82"/>
        <end position="92"/>
    </location>
</feature>
<dbReference type="GeneID" id="36347898"/>
<sequence>QTIASTVLQPSVSWTKETTPELQISCICTNKCTLGINAAQLAIPSPQSPTQHFSQLNLYYTKPSSLLHLEKHSQKDNSAHPPQTPTMLPPKPQTQSTENLLLKCQKETHKKCLPPEWSIHPANKEILPPPDTLALAIQIDASSSSSSLTRINFLDAASNRSVGSILGAEYRGSIVVVPWRPGLKFVCVATDRRRSGCRIGVVREAKRGAAAAVARMKKKDAVVATAVAAAAKRNAGGGRNISSNKTLAVDNSHRASIGSSASSSGSPTRSRIPTLKGQRMSIKKYENNRHVSVNAARAIGNKSRIPRRRVVEQCC</sequence>
<feature type="non-terminal residue" evidence="2">
    <location>
        <position position="1"/>
    </location>
</feature>
<feature type="region of interest" description="Disordered" evidence="1">
    <location>
        <begin position="72"/>
        <end position="94"/>
    </location>
</feature>
<feature type="region of interest" description="Disordered" evidence="1">
    <location>
        <begin position="239"/>
        <end position="280"/>
    </location>
</feature>
<evidence type="ECO:0000313" key="2">
    <source>
        <dbReference type="EMBL" id="PON20884.1"/>
    </source>
</evidence>
<protein>
    <submittedName>
        <fullName evidence="2">Uncharacterized protein</fullName>
    </submittedName>
</protein>
<name>A0A2P4Z999_9HYPO</name>
<dbReference type="Proteomes" id="UP000054821">
    <property type="component" value="Unassembled WGS sequence"/>
</dbReference>
<proteinExistence type="predicted"/>
<dbReference type="EMBL" id="JPDN02000059">
    <property type="protein sequence ID" value="PON20884.1"/>
    <property type="molecule type" value="Genomic_DNA"/>
</dbReference>
<dbReference type="RefSeq" id="XP_024404502.1">
    <property type="nucleotide sequence ID" value="XM_024550758.1"/>
</dbReference>
<reference evidence="2 3" key="1">
    <citation type="journal article" date="2016" name="Genome Announc.">
        <title>Draft Whole-Genome Sequence of Trichoderma gamsii T6085, a Promising Biocontrol Agent of Fusarium Head Blight on Wheat.</title>
        <authorList>
            <person name="Baroncelli R."/>
            <person name="Zapparata A."/>
            <person name="Piaggeschi G."/>
            <person name="Sarrocco S."/>
            <person name="Vannacci G."/>
        </authorList>
    </citation>
    <scope>NUCLEOTIDE SEQUENCE [LARGE SCALE GENOMIC DNA]</scope>
    <source>
        <strain evidence="2 3">T6085</strain>
    </source>
</reference>
<gene>
    <name evidence="2" type="ORF">TGAM01_v210283</name>
</gene>